<feature type="domain" description="Integrase catalytic" evidence="1">
    <location>
        <begin position="134"/>
        <end position="312"/>
    </location>
</feature>
<dbReference type="PANTHER" id="PTHR35004:SF8">
    <property type="entry name" value="TRANSPOSASE RV3428C-RELATED"/>
    <property type="match status" value="1"/>
</dbReference>
<dbReference type="NCBIfam" id="NF033546">
    <property type="entry name" value="transpos_IS21"/>
    <property type="match status" value="1"/>
</dbReference>
<sequence>MAKKIKAKLILELRAAQMSQREICRTRKMSQHSVGDVFRLANELGITYNDVKEKSDEEVYRMFYPDKYVAETLYKAPDYSYIHTELKKTGVNLKLLWHEYKDVCQASSALSMGYTKFCEGYAEFVTANSLTNHLLHKPGMVCEVDWSGSTMTIVERATGEMIKVYLFVATLPYSQYSYVEPCLDMKQNTWLKCHVHMFEFFGGSTVRTTCDNLKTGVISHPRDGEIVLNEKYEDLGNHYLTAIMPAGVRKPKQKASVEGTVGKIATAIIAKLRNEVFHSLDEVKLAIARKLKDFNDAPFQKREGSRTEVFHE</sequence>
<comment type="caution">
    <text evidence="2">The sequence shown here is derived from an EMBL/GenBank/DDBJ whole genome shotgun (WGS) entry which is preliminary data.</text>
</comment>
<dbReference type="RefSeq" id="WP_377567215.1">
    <property type="nucleotide sequence ID" value="NZ_JBHTJZ010000046.1"/>
</dbReference>
<reference evidence="3" key="1">
    <citation type="journal article" date="2019" name="Int. J. Syst. Evol. Microbiol.">
        <title>The Global Catalogue of Microorganisms (GCM) 10K type strain sequencing project: providing services to taxonomists for standard genome sequencing and annotation.</title>
        <authorList>
            <consortium name="The Broad Institute Genomics Platform"/>
            <consortium name="The Broad Institute Genome Sequencing Center for Infectious Disease"/>
            <person name="Wu L."/>
            <person name="Ma J."/>
        </authorList>
    </citation>
    <scope>NUCLEOTIDE SEQUENCE [LARGE SCALE GENOMIC DNA]</scope>
    <source>
        <strain evidence="3">CCUG 59129</strain>
    </source>
</reference>
<dbReference type="PANTHER" id="PTHR35004">
    <property type="entry name" value="TRANSPOSASE RV3428C-RELATED"/>
    <property type="match status" value="1"/>
</dbReference>
<accession>A0ABW3HVJ5</accession>
<name>A0ABW3HVJ5_9BACL</name>
<protein>
    <submittedName>
        <fullName evidence="2">IS21 family transposase</fullName>
    </submittedName>
</protein>
<organism evidence="2 3">
    <name type="scientific">Paenibacillus chungangensis</name>
    <dbReference type="NCBI Taxonomy" id="696535"/>
    <lineage>
        <taxon>Bacteria</taxon>
        <taxon>Bacillati</taxon>
        <taxon>Bacillota</taxon>
        <taxon>Bacilli</taxon>
        <taxon>Bacillales</taxon>
        <taxon>Paenibacillaceae</taxon>
        <taxon>Paenibacillus</taxon>
    </lineage>
</organism>
<dbReference type="Proteomes" id="UP001596989">
    <property type="component" value="Unassembled WGS sequence"/>
</dbReference>
<dbReference type="PROSITE" id="PS50994">
    <property type="entry name" value="INTEGRASE"/>
    <property type="match status" value="1"/>
</dbReference>
<evidence type="ECO:0000313" key="2">
    <source>
        <dbReference type="EMBL" id="MFD0961541.1"/>
    </source>
</evidence>
<keyword evidence="3" id="KW-1185">Reference proteome</keyword>
<proteinExistence type="predicted"/>
<evidence type="ECO:0000313" key="3">
    <source>
        <dbReference type="Proteomes" id="UP001596989"/>
    </source>
</evidence>
<feature type="non-terminal residue" evidence="2">
    <location>
        <position position="312"/>
    </location>
</feature>
<gene>
    <name evidence="2" type="primary">istA</name>
    <name evidence="2" type="ORF">ACFQ2I_19500</name>
</gene>
<dbReference type="InterPro" id="IPR001584">
    <property type="entry name" value="Integrase_cat-core"/>
</dbReference>
<dbReference type="EMBL" id="JBHTJZ010000046">
    <property type="protein sequence ID" value="MFD0961541.1"/>
    <property type="molecule type" value="Genomic_DNA"/>
</dbReference>
<evidence type="ECO:0000259" key="1">
    <source>
        <dbReference type="PROSITE" id="PS50994"/>
    </source>
</evidence>